<comment type="caution">
    <text evidence="4">The sequence shown here is derived from an EMBL/GenBank/DDBJ whole genome shotgun (WGS) entry which is preliminary data.</text>
</comment>
<dbReference type="Proteomes" id="UP000249204">
    <property type="component" value="Unassembled WGS sequence"/>
</dbReference>
<dbReference type="InterPro" id="IPR050768">
    <property type="entry name" value="UPF0353/GerABKA_families"/>
</dbReference>
<organism evidence="4 5">
    <name type="scientific">Paenibacillus silvae</name>
    <dbReference type="NCBI Taxonomy" id="1325358"/>
    <lineage>
        <taxon>Bacteria</taxon>
        <taxon>Bacillati</taxon>
        <taxon>Bacillota</taxon>
        <taxon>Bacilli</taxon>
        <taxon>Bacillales</taxon>
        <taxon>Paenibacillaceae</taxon>
        <taxon>Paenibacillus</taxon>
    </lineage>
</organism>
<dbReference type="EMBL" id="QKWW01000054">
    <property type="protein sequence ID" value="PZT54174.1"/>
    <property type="molecule type" value="Genomic_DNA"/>
</dbReference>
<dbReference type="GO" id="GO:0016020">
    <property type="term" value="C:membrane"/>
    <property type="evidence" value="ECO:0007669"/>
    <property type="project" value="InterPro"/>
</dbReference>
<dbReference type="RefSeq" id="WP_111271674.1">
    <property type="nucleotide sequence ID" value="NZ_QKWW01000054.1"/>
</dbReference>
<evidence type="ECO:0000256" key="3">
    <source>
        <dbReference type="SAM" id="Phobius"/>
    </source>
</evidence>
<evidence type="ECO:0000256" key="2">
    <source>
        <dbReference type="ARBA" id="ARBA00023136"/>
    </source>
</evidence>
<dbReference type="InterPro" id="IPR004995">
    <property type="entry name" value="Spore_Ger"/>
</dbReference>
<keyword evidence="3" id="KW-0812">Transmembrane</keyword>
<reference evidence="4 5" key="1">
    <citation type="submission" date="2018-06" db="EMBL/GenBank/DDBJ databases">
        <title>Isolation of heavy metals resistant Paenibacillus silvae NC2 from Gold-Copper mine in ZiJin, China.</title>
        <authorList>
            <person name="Xu J."/>
            <person name="Mazhar H.S."/>
            <person name="Rensing C."/>
        </authorList>
    </citation>
    <scope>NUCLEOTIDE SEQUENCE [LARGE SCALE GENOMIC DNA]</scope>
    <source>
        <strain evidence="4 5">NC2</strain>
    </source>
</reference>
<name>A0A2W6NDW5_9BACL</name>
<dbReference type="AlphaFoldDB" id="A0A2W6NDW5"/>
<dbReference type="PIRSF" id="PIRSF005690">
    <property type="entry name" value="GerBA"/>
    <property type="match status" value="1"/>
</dbReference>
<evidence type="ECO:0000256" key="1">
    <source>
        <dbReference type="ARBA" id="ARBA00005278"/>
    </source>
</evidence>
<keyword evidence="2 3" id="KW-0472">Membrane</keyword>
<dbReference type="PANTHER" id="PTHR22550:SF5">
    <property type="entry name" value="LEUCINE ZIPPER PROTEIN 4"/>
    <property type="match status" value="1"/>
</dbReference>
<accession>A0A2W6NDW5</accession>
<dbReference type="GO" id="GO:0009847">
    <property type="term" value="P:spore germination"/>
    <property type="evidence" value="ECO:0007669"/>
    <property type="project" value="InterPro"/>
</dbReference>
<evidence type="ECO:0000313" key="4">
    <source>
        <dbReference type="EMBL" id="PZT54174.1"/>
    </source>
</evidence>
<dbReference type="Pfam" id="PF03323">
    <property type="entry name" value="GerA"/>
    <property type="match status" value="1"/>
</dbReference>
<gene>
    <name evidence="4" type="ORF">DN757_18545</name>
</gene>
<proteinExistence type="inferred from homology"/>
<feature type="transmembrane region" description="Helical" evidence="3">
    <location>
        <begin position="393"/>
        <end position="414"/>
    </location>
</feature>
<protein>
    <submittedName>
        <fullName evidence="4">Spore germination protein</fullName>
    </submittedName>
</protein>
<evidence type="ECO:0000313" key="5">
    <source>
        <dbReference type="Proteomes" id="UP000249204"/>
    </source>
</evidence>
<feature type="transmembrane region" description="Helical" evidence="3">
    <location>
        <begin position="426"/>
        <end position="449"/>
    </location>
</feature>
<comment type="similarity">
    <text evidence="1">Belongs to the GerABKA family.</text>
</comment>
<keyword evidence="3" id="KW-1133">Transmembrane helix</keyword>
<feature type="transmembrane region" description="Helical" evidence="3">
    <location>
        <begin position="370"/>
        <end position="387"/>
    </location>
</feature>
<dbReference type="PANTHER" id="PTHR22550">
    <property type="entry name" value="SPORE GERMINATION PROTEIN"/>
    <property type="match status" value="1"/>
</dbReference>
<sequence length="491" mass="54453">MTSTSKTQDLLSGRFADDLSCFELRFQRSSDIIIRRFKITDVQQGAMILLDGLSDIEAINQSVLKPFLEYQNHALITSSSLSLPEIMTLLHDRLISNIQLTISKERGYLMEQILSGDTVILIEGVNQALLLGSRKWNMRPVEEPATEAVIRGPREGFTEDLRTNTSLIRRRLKTLDLKMEAMKAGTESNTAVVITYLENKVRAGLLEEIKARIQAVDSKVILDSGIIENLIADNPVSVFPQMISTERPDKVVAGLSEGKAAILVDNSPFALLLPVTFNEMLKASEDNYEHKIFAKIVQTLRFFMMISTLFLPSLYIAITTFHQEMIPITLLLSVASSREAIPFPSFVEALIMEVSFEALREAGVRLPRPVGQAVSIVGALIIGQAAVNAGIVSATMIIIVSITGISSFIFPTFSQGIAIRLLRFPMMIFAATFGLYGILMGSLCLLIHMCNLNSFGSPYLKPVISIKSGKLLQNSRSIWLQFRKLLADNRH</sequence>
<feature type="transmembrane region" description="Helical" evidence="3">
    <location>
        <begin position="300"/>
        <end position="321"/>
    </location>
</feature>